<evidence type="ECO:0000256" key="2">
    <source>
        <dbReference type="ARBA" id="ARBA00022801"/>
    </source>
</evidence>
<dbReference type="SUPFAM" id="SSF52540">
    <property type="entry name" value="P-loop containing nucleoside triphosphate hydrolases"/>
    <property type="match status" value="1"/>
</dbReference>
<feature type="domain" description="DNA2/NAM7 helicase-like C-terminal" evidence="6">
    <location>
        <begin position="741"/>
        <end position="937"/>
    </location>
</feature>
<keyword evidence="4" id="KW-0067">ATP-binding</keyword>
<dbReference type="GO" id="GO:0005694">
    <property type="term" value="C:chromosome"/>
    <property type="evidence" value="ECO:0007669"/>
    <property type="project" value="UniProtKB-ARBA"/>
</dbReference>
<dbReference type="InterPro" id="IPR041677">
    <property type="entry name" value="DNA2/NAM7_AAA_11"/>
</dbReference>
<keyword evidence="1" id="KW-0547">Nucleotide-binding</keyword>
<protein>
    <submittedName>
        <fullName evidence="8">Uncharacterized protein</fullName>
    </submittedName>
</protein>
<dbReference type="PANTHER" id="PTHR10887:SF522">
    <property type="entry name" value="P-LOOP CONTAINING NUCLEOSIDE TRIPHOSPHATE HYDROLASES SUPERFAMILY PROTEIN"/>
    <property type="match status" value="1"/>
</dbReference>
<dbReference type="InterPro" id="IPR045529">
    <property type="entry name" value="DUF6469"/>
</dbReference>
<dbReference type="Pfam" id="PF13086">
    <property type="entry name" value="AAA_11"/>
    <property type="match status" value="2"/>
</dbReference>
<organism evidence="8 9">
    <name type="scientific">Vicia faba</name>
    <name type="common">Broad bean</name>
    <name type="synonym">Faba vulgaris</name>
    <dbReference type="NCBI Taxonomy" id="3906"/>
    <lineage>
        <taxon>Eukaryota</taxon>
        <taxon>Viridiplantae</taxon>
        <taxon>Streptophyta</taxon>
        <taxon>Embryophyta</taxon>
        <taxon>Tracheophyta</taxon>
        <taxon>Spermatophyta</taxon>
        <taxon>Magnoliopsida</taxon>
        <taxon>eudicotyledons</taxon>
        <taxon>Gunneridae</taxon>
        <taxon>Pentapetalae</taxon>
        <taxon>rosids</taxon>
        <taxon>fabids</taxon>
        <taxon>Fabales</taxon>
        <taxon>Fabaceae</taxon>
        <taxon>Papilionoideae</taxon>
        <taxon>50 kb inversion clade</taxon>
        <taxon>NPAAA clade</taxon>
        <taxon>Hologalegina</taxon>
        <taxon>IRL clade</taxon>
        <taxon>Fabeae</taxon>
        <taxon>Vicia</taxon>
    </lineage>
</organism>
<dbReference type="InterPro" id="IPR047187">
    <property type="entry name" value="SF1_C_Upf1"/>
</dbReference>
<dbReference type="InterPro" id="IPR045055">
    <property type="entry name" value="DNA2/NAM7-like"/>
</dbReference>
<dbReference type="CDD" id="cd18808">
    <property type="entry name" value="SF1_C_Upf1"/>
    <property type="match status" value="1"/>
</dbReference>
<keyword evidence="9" id="KW-1185">Reference proteome</keyword>
<feature type="domain" description="DUF6469" evidence="7">
    <location>
        <begin position="79"/>
        <end position="206"/>
    </location>
</feature>
<dbReference type="GO" id="GO:0005524">
    <property type="term" value="F:ATP binding"/>
    <property type="evidence" value="ECO:0007669"/>
    <property type="project" value="UniProtKB-KW"/>
</dbReference>
<name>A0AAV0YLM1_VICFA</name>
<dbReference type="FunFam" id="3.40.50.300:FF:000326">
    <property type="entry name" value="P-loop containing nucleoside triphosphate hydrolase"/>
    <property type="match status" value="1"/>
</dbReference>
<evidence type="ECO:0000256" key="4">
    <source>
        <dbReference type="ARBA" id="ARBA00022840"/>
    </source>
</evidence>
<dbReference type="Proteomes" id="UP001157006">
    <property type="component" value="Chromosome 1L"/>
</dbReference>
<dbReference type="InterPro" id="IPR041679">
    <property type="entry name" value="DNA2/NAM7-like_C"/>
</dbReference>
<gene>
    <name evidence="8" type="ORF">VFH_I239240</name>
</gene>
<dbReference type="EMBL" id="OX451736">
    <property type="protein sequence ID" value="CAI8586118.1"/>
    <property type="molecule type" value="Genomic_DNA"/>
</dbReference>
<dbReference type="PANTHER" id="PTHR10887">
    <property type="entry name" value="DNA2/NAM7 HELICASE FAMILY"/>
    <property type="match status" value="1"/>
</dbReference>
<evidence type="ECO:0000259" key="5">
    <source>
        <dbReference type="Pfam" id="PF13086"/>
    </source>
</evidence>
<keyword evidence="3" id="KW-0347">Helicase</keyword>
<accession>A0AAV0YLM1</accession>
<proteinExistence type="predicted"/>
<dbReference type="Pfam" id="PF20073">
    <property type="entry name" value="DUF6469"/>
    <property type="match status" value="1"/>
</dbReference>
<evidence type="ECO:0000313" key="9">
    <source>
        <dbReference type="Proteomes" id="UP001157006"/>
    </source>
</evidence>
<sequence>MKKTTNASQEDLKPSRLIDVVLSWTFQDVLNENLYKDKVQKIPETFNSAIDYKSSFIPLLFEETHSDLSSSLHGVSRAPFCEIINIQESKPKAQKQSAQFNLILTLKMTTEFDRVENGGIYEPGSGDLIAITHIRPKSLNDLNTLNSPYHIAYVNWGKNQSSNKISVMSSKCMIAFDFRKNNKQKMHAVYLMNMVTNVRIWKALNSQSDGDHLGLIKKLLRPCHDSGDDCKICMSRSNNQASFITKDIICSQNLNASQEEAVSSCVSMINCSHANTKLIWGPPGTGKTKTVACLLFSLLKLKTRTLTCAPTNTAVLQVATRLHSLVAESLGHDSYGLGDIVLFGNSKRMKLECYPGLEDIFLEYRIKNLMQCYAEWNHNFESMVKFLRNPKEEYFLEMSQKDLVMKEDSVIALAYQYHAYKKQGLVMKFEVFVQQAWGDITKLYQLDEHNKKECYLITEQFVKQKIEKLRTNGLKFIVQTLYTNLMQLFEDPKGQIFSKMGYKSFDDFAMYNILGSTYSAYKQNKGENKYDDSVTFEDYVKGARKDILELYQSKMTMEQFVKHRFGELREKIKFLLHTLCTHMPKSFISVNKMLQALDLLKSLEISLRRAKFKQTVNHWEEESIPACFGPSSLERNECIRLLSLLSNSVKLPEFKVKDQVENFCLSNASLILCTASSSVKFYTKEMRPVQFLVIDEAAQLKECESTIPLQLPGLSHCILIGDERQLPALVKSKIADKCEFGRSMFQRLVNLGYKRHMLNIQYRMHPSISLFPCKEFYDGKLSDALVVREERYNKCFLEGEMYGPYSFINIAKGKEQFGRGHSLKNMVEVAVISNILESLKQQFMRRKKKVSIGIISPYNAQVYEIQEKVKQCLAVSDADFSVNVGSVDGFQGGEEDIIILSTVRSNDSRKVGFLSNEQRVNVAITRARYCLWILGNANTLIDSYSIWRKIVIDAKIRDCFHNADEDKKLDQAIEDALFEVELLEESELPFQKLSLGGKS</sequence>
<keyword evidence="2" id="KW-0378">Hydrolase</keyword>
<feature type="domain" description="DNA2/NAM7 helicase helicase" evidence="5">
    <location>
        <begin position="253"/>
        <end position="380"/>
    </location>
</feature>
<dbReference type="GO" id="GO:0016787">
    <property type="term" value="F:hydrolase activity"/>
    <property type="evidence" value="ECO:0007669"/>
    <property type="project" value="UniProtKB-KW"/>
</dbReference>
<evidence type="ECO:0000256" key="1">
    <source>
        <dbReference type="ARBA" id="ARBA00022741"/>
    </source>
</evidence>
<evidence type="ECO:0000256" key="3">
    <source>
        <dbReference type="ARBA" id="ARBA00022806"/>
    </source>
</evidence>
<feature type="domain" description="DNA2/NAM7 helicase helicase" evidence="5">
    <location>
        <begin position="655"/>
        <end position="733"/>
    </location>
</feature>
<evidence type="ECO:0000313" key="8">
    <source>
        <dbReference type="EMBL" id="CAI8586118.1"/>
    </source>
</evidence>
<dbReference type="InterPro" id="IPR027417">
    <property type="entry name" value="P-loop_NTPase"/>
</dbReference>
<dbReference type="GO" id="GO:0004386">
    <property type="term" value="F:helicase activity"/>
    <property type="evidence" value="ECO:0007669"/>
    <property type="project" value="UniProtKB-KW"/>
</dbReference>
<dbReference type="Pfam" id="PF13087">
    <property type="entry name" value="AAA_12"/>
    <property type="match status" value="1"/>
</dbReference>
<dbReference type="AlphaFoldDB" id="A0AAV0YLM1"/>
<dbReference type="Gene3D" id="3.40.50.300">
    <property type="entry name" value="P-loop containing nucleotide triphosphate hydrolases"/>
    <property type="match status" value="3"/>
</dbReference>
<evidence type="ECO:0000259" key="6">
    <source>
        <dbReference type="Pfam" id="PF13087"/>
    </source>
</evidence>
<reference evidence="8 9" key="1">
    <citation type="submission" date="2023-01" db="EMBL/GenBank/DDBJ databases">
        <authorList>
            <person name="Kreplak J."/>
        </authorList>
    </citation>
    <scope>NUCLEOTIDE SEQUENCE [LARGE SCALE GENOMIC DNA]</scope>
</reference>
<evidence type="ECO:0000259" key="7">
    <source>
        <dbReference type="Pfam" id="PF20073"/>
    </source>
</evidence>